<dbReference type="AlphaFoldDB" id="A0A0B6YTM4"/>
<name>A0A0B6YTM4_9EUPU</name>
<accession>A0A0B6YTM4</accession>
<protein>
    <recommendedName>
        <fullName evidence="3">Peroxin-14</fullName>
    </recommendedName>
</protein>
<evidence type="ECO:0000313" key="2">
    <source>
        <dbReference type="EMBL" id="CEK59593.1"/>
    </source>
</evidence>
<evidence type="ECO:0008006" key="3">
    <source>
        <dbReference type="Google" id="ProtNLM"/>
    </source>
</evidence>
<gene>
    <name evidence="2" type="primary">ORF36851</name>
</gene>
<organism evidence="2">
    <name type="scientific">Arion vulgaris</name>
    <dbReference type="NCBI Taxonomy" id="1028688"/>
    <lineage>
        <taxon>Eukaryota</taxon>
        <taxon>Metazoa</taxon>
        <taxon>Spiralia</taxon>
        <taxon>Lophotrochozoa</taxon>
        <taxon>Mollusca</taxon>
        <taxon>Gastropoda</taxon>
        <taxon>Heterobranchia</taxon>
        <taxon>Euthyneura</taxon>
        <taxon>Panpulmonata</taxon>
        <taxon>Eupulmonata</taxon>
        <taxon>Stylommatophora</taxon>
        <taxon>Helicina</taxon>
        <taxon>Arionoidea</taxon>
        <taxon>Arionidae</taxon>
        <taxon>Arion</taxon>
    </lineage>
</organism>
<sequence>TANEISIAIQKSGVKEVQHEPVPGQDGHQVPGYQPGFLPLNSQTPSGYHVPIPPRSGWARARDITMSTVVVASVSYALYKLFEKYVRPIVLGKSIETRRFEKLESKMLDIEKSVADSLAELNKTLVGIQISLNQQPA</sequence>
<dbReference type="EMBL" id="HACG01012728">
    <property type="protein sequence ID" value="CEK59593.1"/>
    <property type="molecule type" value="Transcribed_RNA"/>
</dbReference>
<feature type="region of interest" description="Disordered" evidence="1">
    <location>
        <begin position="13"/>
        <end position="36"/>
    </location>
</feature>
<feature type="non-terminal residue" evidence="2">
    <location>
        <position position="137"/>
    </location>
</feature>
<feature type="non-terminal residue" evidence="2">
    <location>
        <position position="1"/>
    </location>
</feature>
<reference evidence="2" key="1">
    <citation type="submission" date="2014-12" db="EMBL/GenBank/DDBJ databases">
        <title>Insight into the proteome of Arion vulgaris.</title>
        <authorList>
            <person name="Aradska J."/>
            <person name="Bulat T."/>
            <person name="Smidak R."/>
            <person name="Sarate P."/>
            <person name="Gangsoo J."/>
            <person name="Sialana F."/>
            <person name="Bilban M."/>
            <person name="Lubec G."/>
        </authorList>
    </citation>
    <scope>NUCLEOTIDE SEQUENCE</scope>
    <source>
        <tissue evidence="2">Skin</tissue>
    </source>
</reference>
<proteinExistence type="predicted"/>
<evidence type="ECO:0000256" key="1">
    <source>
        <dbReference type="SAM" id="MobiDB-lite"/>
    </source>
</evidence>